<protein>
    <submittedName>
        <fullName evidence="1">Uncharacterized protein</fullName>
    </submittedName>
</protein>
<dbReference type="RefSeq" id="WP_174966668.1">
    <property type="nucleotide sequence ID" value="NZ_CABPRY010000006.1"/>
</dbReference>
<dbReference type="EMBL" id="CABPRY010000006">
    <property type="protein sequence ID" value="VVE14593.1"/>
    <property type="molecule type" value="Genomic_DNA"/>
</dbReference>
<name>A0A5E4VRK2_9BURK</name>
<dbReference type="AlphaFoldDB" id="A0A5E4VRK2"/>
<sequence length="49" mass="5689">MDSIESMTIEQLNERANLLASEIDANDEENRVYQSELNRIYARIDSLKS</sequence>
<evidence type="ECO:0000313" key="2">
    <source>
        <dbReference type="Proteomes" id="UP000396788"/>
    </source>
</evidence>
<reference evidence="1 2" key="1">
    <citation type="submission" date="2019-08" db="EMBL/GenBank/DDBJ databases">
        <authorList>
            <person name="Peeters C."/>
        </authorList>
    </citation>
    <scope>NUCLEOTIDE SEQUENCE [LARGE SCALE GENOMIC DNA]</scope>
    <source>
        <strain evidence="1 2">LMG 31107</strain>
    </source>
</reference>
<accession>A0A5E4VRK2</accession>
<organism evidence="1 2">
    <name type="scientific">Pandoraea cepalis</name>
    <dbReference type="NCBI Taxonomy" id="2508294"/>
    <lineage>
        <taxon>Bacteria</taxon>
        <taxon>Pseudomonadati</taxon>
        <taxon>Pseudomonadota</taxon>
        <taxon>Betaproteobacteria</taxon>
        <taxon>Burkholderiales</taxon>
        <taxon>Burkholderiaceae</taxon>
        <taxon>Pandoraea</taxon>
    </lineage>
</organism>
<dbReference type="Proteomes" id="UP000396788">
    <property type="component" value="Unassembled WGS sequence"/>
</dbReference>
<proteinExistence type="predicted"/>
<evidence type="ECO:0000313" key="1">
    <source>
        <dbReference type="EMBL" id="VVE14593.1"/>
    </source>
</evidence>
<gene>
    <name evidence="1" type="ORF">PCE31107_02822</name>
</gene>